<evidence type="ECO:0000313" key="2">
    <source>
        <dbReference type="Proteomes" id="UP000031390"/>
    </source>
</evidence>
<proteinExistence type="predicted"/>
<protein>
    <submittedName>
        <fullName evidence="1">Uncharacterized protein</fullName>
    </submittedName>
</protein>
<sequence>MFTGFIVPPCEPILLNQKVKTEIQKARNAPPPQIDIMLILQGRKAQAKVAHPT</sequence>
<dbReference type="Proteomes" id="UP000031390">
    <property type="component" value="Unassembled WGS sequence"/>
</dbReference>
<dbReference type="AlphaFoldDB" id="A0A0C1H5M8"/>
<organism evidence="1 2">
    <name type="scientific">Morococcus cerebrosus</name>
    <dbReference type="NCBI Taxonomy" id="1056807"/>
    <lineage>
        <taxon>Bacteria</taxon>
        <taxon>Pseudomonadati</taxon>
        <taxon>Pseudomonadota</taxon>
        <taxon>Betaproteobacteria</taxon>
        <taxon>Neisseriales</taxon>
        <taxon>Neisseriaceae</taxon>
        <taxon>Morococcus</taxon>
    </lineage>
</organism>
<gene>
    <name evidence="1" type="ORF">MCC93_01880</name>
</gene>
<evidence type="ECO:0000313" key="1">
    <source>
        <dbReference type="EMBL" id="KIC13102.1"/>
    </source>
</evidence>
<dbReference type="EMBL" id="JUFZ01000008">
    <property type="protein sequence ID" value="KIC13102.1"/>
    <property type="molecule type" value="Genomic_DNA"/>
</dbReference>
<comment type="caution">
    <text evidence="1">The sequence shown here is derived from an EMBL/GenBank/DDBJ whole genome shotgun (WGS) entry which is preliminary data.</text>
</comment>
<reference evidence="1 2" key="1">
    <citation type="submission" date="2014-12" db="EMBL/GenBank/DDBJ databases">
        <title>Genome sequence of Morococcus cerebrosus.</title>
        <authorList>
            <person name="Shin S.-K."/>
            <person name="Yi H."/>
        </authorList>
    </citation>
    <scope>NUCLEOTIDE SEQUENCE [LARGE SCALE GENOMIC DNA]</scope>
    <source>
        <strain evidence="1 2">CIP 81.93</strain>
    </source>
</reference>
<name>A0A0C1H5M8_9NEIS</name>
<accession>A0A0C1H5M8</accession>